<accession>A0A7S4MVE0</accession>
<protein>
    <submittedName>
        <fullName evidence="2">Uncharacterized protein</fullName>
    </submittedName>
</protein>
<evidence type="ECO:0000313" key="2">
    <source>
        <dbReference type="EMBL" id="CAE2246269.1"/>
    </source>
</evidence>
<evidence type="ECO:0000256" key="1">
    <source>
        <dbReference type="SAM" id="MobiDB-lite"/>
    </source>
</evidence>
<dbReference type="EMBL" id="HBKQ01027958">
    <property type="protein sequence ID" value="CAE2246269.1"/>
    <property type="molecule type" value="Transcribed_RNA"/>
</dbReference>
<reference evidence="2" key="1">
    <citation type="submission" date="2021-01" db="EMBL/GenBank/DDBJ databases">
        <authorList>
            <person name="Corre E."/>
            <person name="Pelletier E."/>
            <person name="Niang G."/>
            <person name="Scheremetjew M."/>
            <person name="Finn R."/>
            <person name="Kale V."/>
            <person name="Holt S."/>
            <person name="Cochrane G."/>
            <person name="Meng A."/>
            <person name="Brown T."/>
            <person name="Cohen L."/>
        </authorList>
    </citation>
    <scope>NUCLEOTIDE SEQUENCE</scope>
    <source>
        <strain evidence="2">Isolate 1302-5</strain>
    </source>
</reference>
<proteinExistence type="predicted"/>
<gene>
    <name evidence="2" type="ORF">OAUR00152_LOCUS18908</name>
</gene>
<dbReference type="AlphaFoldDB" id="A0A7S4MVE0"/>
<feature type="region of interest" description="Disordered" evidence="1">
    <location>
        <begin position="182"/>
        <end position="201"/>
    </location>
</feature>
<name>A0A7S4MVE0_9STRA</name>
<sequence>MPSLLTTGMRKMVIKETGYRQNESSYISLEDASELNNTKRRKSLRRKKLLCFMQCAQPAAAMPTEGSSVQIECISPAANSSEGSSSASGTPTAIRAKGALDGDIVPDGFSSVYFDEAPAVVSSKDVLIVDDQIAPDGVSSVYSDDSSFSSASSSTAGSLNKIEIAERLHLFLRQNHPSFDRAPDSRVTVEEGATTSPILKGDDGDVGLSQKYAFFCSTTPGDDSVGPRAKRQLLEDAGGWLQCRLSPGPAPEMRVRFETPLVTSVLTIPRAPMSDHPKLWYTEDELDEMVDTCD</sequence>
<organism evidence="2">
    <name type="scientific">Odontella aurita</name>
    <dbReference type="NCBI Taxonomy" id="265563"/>
    <lineage>
        <taxon>Eukaryota</taxon>
        <taxon>Sar</taxon>
        <taxon>Stramenopiles</taxon>
        <taxon>Ochrophyta</taxon>
        <taxon>Bacillariophyta</taxon>
        <taxon>Mediophyceae</taxon>
        <taxon>Biddulphiophycidae</taxon>
        <taxon>Eupodiscales</taxon>
        <taxon>Odontellaceae</taxon>
        <taxon>Odontella</taxon>
    </lineage>
</organism>